<keyword evidence="1" id="KW-0812">Transmembrane</keyword>
<organism evidence="2 3">
    <name type="scientific">Candidatus Kuenenbacteria bacterium CG1_02_38_13</name>
    <dbReference type="NCBI Taxonomy" id="1805235"/>
    <lineage>
        <taxon>Bacteria</taxon>
        <taxon>Candidatus Kueneniibacteriota</taxon>
    </lineage>
</organism>
<evidence type="ECO:0000256" key="1">
    <source>
        <dbReference type="SAM" id="Phobius"/>
    </source>
</evidence>
<reference evidence="2 3" key="1">
    <citation type="journal article" date="2016" name="Environ. Microbiol.">
        <title>Genomic resolution of a cold subsurface aquifer community provides metabolic insights for novel microbes adapted to high CO concentrations.</title>
        <authorList>
            <person name="Probst A.J."/>
            <person name="Castelle C.J."/>
            <person name="Singh A."/>
            <person name="Brown C.T."/>
            <person name="Anantharaman K."/>
            <person name="Sharon I."/>
            <person name="Hug L.A."/>
            <person name="Burstein D."/>
            <person name="Emerson J.B."/>
            <person name="Thomas B.C."/>
            <person name="Banfield J.F."/>
        </authorList>
    </citation>
    <scope>NUCLEOTIDE SEQUENCE [LARGE SCALE GENOMIC DNA]</scope>
    <source>
        <strain evidence="2">CG1_02_38_13</strain>
    </source>
</reference>
<evidence type="ECO:0000313" key="2">
    <source>
        <dbReference type="EMBL" id="OIO17731.1"/>
    </source>
</evidence>
<sequence>MRLSPLFLIFVKVLFSEYMLAFFIIFVKLDKVICKHIWRFLLKSFFIFAFILNYAMLDYRI</sequence>
<keyword evidence="1" id="KW-1133">Transmembrane helix</keyword>
<dbReference type="Proteomes" id="UP000182465">
    <property type="component" value="Unassembled WGS sequence"/>
</dbReference>
<gene>
    <name evidence="2" type="ORF">AUJ29_00930</name>
</gene>
<dbReference type="EMBL" id="MNVB01000023">
    <property type="protein sequence ID" value="OIO17731.1"/>
    <property type="molecule type" value="Genomic_DNA"/>
</dbReference>
<protein>
    <submittedName>
        <fullName evidence="2">Uncharacterized protein</fullName>
    </submittedName>
</protein>
<accession>A0A1J4U369</accession>
<feature type="transmembrane region" description="Helical" evidence="1">
    <location>
        <begin position="40"/>
        <end position="57"/>
    </location>
</feature>
<dbReference type="AlphaFoldDB" id="A0A1J4U369"/>
<comment type="caution">
    <text evidence="2">The sequence shown here is derived from an EMBL/GenBank/DDBJ whole genome shotgun (WGS) entry which is preliminary data.</text>
</comment>
<feature type="transmembrane region" description="Helical" evidence="1">
    <location>
        <begin position="6"/>
        <end position="28"/>
    </location>
</feature>
<name>A0A1J4U369_9BACT</name>
<evidence type="ECO:0000313" key="3">
    <source>
        <dbReference type="Proteomes" id="UP000182465"/>
    </source>
</evidence>
<proteinExistence type="predicted"/>
<keyword evidence="1" id="KW-0472">Membrane</keyword>